<sequence length="605" mass="70945">MNYLNEKIKFLNAEKDIEKTKEVNLKKITSLINSIKFIKENNISKTISEMQALDLGNFLQDIFSSILNPELQSINVKMLLIFNLSLSYLESDDLLLSQLREKMRNNMKKEMIITLSLLYAEICASHIEIPIKFEIFISKTFSNKAFGEFSLKNMYELAIFFKSQVSKIELLDEESQKNAKSLVEFYDKNFIALKNAFIKMHDKNFDTKNRNLLFSLFGLSNISQSFQKITELTVREKKFYQITEKIEDIRDSKSNQKLTTDEIIKNIRSTIFLVKNLNRSQKTSSFIISLIYKTTDLKFLAKLAVCANIEMETALQSHFKGQDITKNVSFEDHDEHRILLFVCELFKFHHFDRKMLMTLLKTLFQNEKYELLTNCLDRVGRFLLDEAYSQDGNTDIIELILNIEKKLNDVDKIQKKLIKNCIKRLFISEEEQIRENQAFITSIFQRKNDMQDFLESFTTLLKGNKLFAMQMFLEYCILSTVDILYEFLSSLAISDNEIEDLILLTAKSNENHRSIIIADVYGFKIAQNISENDFDHSSFIKFLNTVLNSSVIDIETRFELVITIIENLNLTCQKVFIGFLDKFVQQHDNRKIYIRFVNFCQLHQL</sequence>
<reference evidence="1 2" key="1">
    <citation type="submission" date="2015-07" db="EMBL/GenBank/DDBJ databases">
        <title>The genome of Pseudoloma neurophilia, a relevant intracellular parasite of the zebrafish.</title>
        <authorList>
            <person name="Ndikumana S."/>
            <person name="Pelin A."/>
            <person name="Sanders J."/>
            <person name="Corradi N."/>
        </authorList>
    </citation>
    <scope>NUCLEOTIDE SEQUENCE [LARGE SCALE GENOMIC DNA]</scope>
    <source>
        <strain evidence="1 2">MK1</strain>
    </source>
</reference>
<dbReference type="Proteomes" id="UP000051530">
    <property type="component" value="Unassembled WGS sequence"/>
</dbReference>
<dbReference type="AlphaFoldDB" id="A0A0R0LXM8"/>
<evidence type="ECO:0000313" key="2">
    <source>
        <dbReference type="Proteomes" id="UP000051530"/>
    </source>
</evidence>
<protein>
    <submittedName>
        <fullName evidence="1">Uncharacterized protein</fullName>
    </submittedName>
</protein>
<proteinExistence type="predicted"/>
<accession>A0A0R0LXM8</accession>
<dbReference type="EMBL" id="LGUB01000144">
    <property type="protein sequence ID" value="KRH94060.1"/>
    <property type="molecule type" value="Genomic_DNA"/>
</dbReference>
<evidence type="ECO:0000313" key="1">
    <source>
        <dbReference type="EMBL" id="KRH94060.1"/>
    </source>
</evidence>
<organism evidence="1 2">
    <name type="scientific">Pseudoloma neurophilia</name>
    <dbReference type="NCBI Taxonomy" id="146866"/>
    <lineage>
        <taxon>Eukaryota</taxon>
        <taxon>Fungi</taxon>
        <taxon>Fungi incertae sedis</taxon>
        <taxon>Microsporidia</taxon>
        <taxon>Pseudoloma</taxon>
    </lineage>
</organism>
<dbReference type="OrthoDB" id="27832at2759"/>
<dbReference type="VEuPathDB" id="MicrosporidiaDB:M153_397000927"/>
<gene>
    <name evidence="1" type="ORF">M153_397000927</name>
</gene>
<comment type="caution">
    <text evidence="1">The sequence shown here is derived from an EMBL/GenBank/DDBJ whole genome shotgun (WGS) entry which is preliminary data.</text>
</comment>
<name>A0A0R0LXM8_9MICR</name>
<keyword evidence="2" id="KW-1185">Reference proteome</keyword>